<dbReference type="InterPro" id="IPR043502">
    <property type="entry name" value="DNA/RNA_pol_sf"/>
</dbReference>
<evidence type="ECO:0000313" key="2">
    <source>
        <dbReference type="EMBL" id="KAK3795684.1"/>
    </source>
</evidence>
<feature type="domain" description="Reverse transcriptase" evidence="1">
    <location>
        <begin position="269"/>
        <end position="447"/>
    </location>
</feature>
<dbReference type="SUPFAM" id="SSF56672">
    <property type="entry name" value="DNA/RNA polymerases"/>
    <property type="match status" value="1"/>
</dbReference>
<accession>A0AAE1AX79</accession>
<dbReference type="PANTHER" id="PTHR37984">
    <property type="entry name" value="PROTEIN CBG26694"/>
    <property type="match status" value="1"/>
</dbReference>
<dbReference type="InterPro" id="IPR021109">
    <property type="entry name" value="Peptidase_aspartic_dom_sf"/>
</dbReference>
<dbReference type="PROSITE" id="PS50878">
    <property type="entry name" value="RT_POL"/>
    <property type="match status" value="1"/>
</dbReference>
<evidence type="ECO:0000259" key="1">
    <source>
        <dbReference type="PROSITE" id="PS50878"/>
    </source>
</evidence>
<dbReference type="AlphaFoldDB" id="A0AAE1AX79"/>
<keyword evidence="3" id="KW-1185">Reference proteome</keyword>
<dbReference type="FunFam" id="3.30.70.270:FF:000023">
    <property type="entry name" value="Pol"/>
    <property type="match status" value="1"/>
</dbReference>
<sequence>MLTATITSVIGVTARLHNTSANSRLRPAPNVANRAISLKPVCRKRQLPVPVHNEGVAAGRISPTISANTSLILQSRPRVVMRYRSSTSSPFLRQIRHNQRPDDCQLQEFQLDTGAALTVMTEKDFHAATDGTVPLQPCQKQLQTYTGESVPVAGECDISVGYRGQQRQLPLIAVKGGGPPLLGRNWLEHIKLDWQDIFTIHGKSNPEQTKVELRSLLEDNSSAFGNNGFLNDRTVKISVKDTNPKYCKARVPPYAMREKIENELGRLESNDIIKKVEHSDWATPIVPVLKKDGSVRICGDYKITVNKEIEQNRYPIPNIEDISLKLAGGEKFTELDFSHAYTQLGLHPDSKKYTTINTHKGLYQYERLCFGISSSPGIFQAVMDSIFSDVPNVCVYFDNLYITGKDDTEHLQTLQRVLKVIGDKGLKVNKDKCQFMLEEINFLGYKLNKQGIRPQDKKTKAIKDAPSPENPQQLKAFLFMINYYSKFMGNLSSILSPLYKLLQKDVPWQWDRDQESAFSAAKRALSSDTLLVHFDPAIPEHCSPRVQRWAITLAAYDYELKYKAGVENSADGLSRLPLHTEISSYIREDIEMIFNVMENSFVNVNDVKRETLTDECLIKVYEFCLNGWPDECVQEALRPFKNKKLELSLEDGSPVVNCYVGRKIKTHLDLVHPTVQSSVSQHQCIKQKLNYDMNLK</sequence>
<dbReference type="InterPro" id="IPR050951">
    <property type="entry name" value="Retrovirus_Pol_polyprotein"/>
</dbReference>
<dbReference type="InterPro" id="IPR000477">
    <property type="entry name" value="RT_dom"/>
</dbReference>
<dbReference type="SUPFAM" id="SSF50630">
    <property type="entry name" value="Acid proteases"/>
    <property type="match status" value="1"/>
</dbReference>
<dbReference type="Gene3D" id="3.30.70.270">
    <property type="match status" value="2"/>
</dbReference>
<dbReference type="Gene3D" id="2.40.70.10">
    <property type="entry name" value="Acid Proteases"/>
    <property type="match status" value="1"/>
</dbReference>
<dbReference type="Gene3D" id="3.10.10.10">
    <property type="entry name" value="HIV Type 1 Reverse Transcriptase, subunit A, domain 1"/>
    <property type="match status" value="1"/>
</dbReference>
<dbReference type="Pfam" id="PF00078">
    <property type="entry name" value="RVT_1"/>
    <property type="match status" value="1"/>
</dbReference>
<dbReference type="EMBL" id="JAWDGP010001018">
    <property type="protein sequence ID" value="KAK3795684.1"/>
    <property type="molecule type" value="Genomic_DNA"/>
</dbReference>
<name>A0AAE1AX79_9GAST</name>
<dbReference type="InterPro" id="IPR043128">
    <property type="entry name" value="Rev_trsase/Diguanyl_cyclase"/>
</dbReference>
<reference evidence="2" key="1">
    <citation type="journal article" date="2023" name="G3 (Bethesda)">
        <title>A reference genome for the long-term kleptoplast-retaining sea slug Elysia crispata morphotype clarki.</title>
        <authorList>
            <person name="Eastman K.E."/>
            <person name="Pendleton A.L."/>
            <person name="Shaikh M.A."/>
            <person name="Suttiyut T."/>
            <person name="Ogas R."/>
            <person name="Tomko P."/>
            <person name="Gavelis G."/>
            <person name="Widhalm J.R."/>
            <person name="Wisecaver J.H."/>
        </authorList>
    </citation>
    <scope>NUCLEOTIDE SEQUENCE</scope>
    <source>
        <strain evidence="2">ECLA1</strain>
    </source>
</reference>
<comment type="caution">
    <text evidence="2">The sequence shown here is derived from an EMBL/GenBank/DDBJ whole genome shotgun (WGS) entry which is preliminary data.</text>
</comment>
<proteinExistence type="predicted"/>
<organism evidence="2 3">
    <name type="scientific">Elysia crispata</name>
    <name type="common">lettuce slug</name>
    <dbReference type="NCBI Taxonomy" id="231223"/>
    <lineage>
        <taxon>Eukaryota</taxon>
        <taxon>Metazoa</taxon>
        <taxon>Spiralia</taxon>
        <taxon>Lophotrochozoa</taxon>
        <taxon>Mollusca</taxon>
        <taxon>Gastropoda</taxon>
        <taxon>Heterobranchia</taxon>
        <taxon>Euthyneura</taxon>
        <taxon>Panpulmonata</taxon>
        <taxon>Sacoglossa</taxon>
        <taxon>Placobranchoidea</taxon>
        <taxon>Plakobranchidae</taxon>
        <taxon>Elysia</taxon>
    </lineage>
</organism>
<dbReference type="Proteomes" id="UP001283361">
    <property type="component" value="Unassembled WGS sequence"/>
</dbReference>
<protein>
    <recommendedName>
        <fullName evidence="1">Reverse transcriptase domain-containing protein</fullName>
    </recommendedName>
</protein>
<evidence type="ECO:0000313" key="3">
    <source>
        <dbReference type="Proteomes" id="UP001283361"/>
    </source>
</evidence>
<dbReference type="PANTHER" id="PTHR37984:SF13">
    <property type="entry name" value="RIBONUCLEASE H"/>
    <property type="match status" value="1"/>
</dbReference>
<dbReference type="CDD" id="cd01647">
    <property type="entry name" value="RT_LTR"/>
    <property type="match status" value="1"/>
</dbReference>
<gene>
    <name evidence="2" type="ORF">RRG08_041689</name>
</gene>